<dbReference type="Proteomes" id="UP001589906">
    <property type="component" value="Unassembled WGS sequence"/>
</dbReference>
<dbReference type="EMBL" id="JBHLSW010000015">
    <property type="protein sequence ID" value="MFC0634861.1"/>
    <property type="molecule type" value="Genomic_DNA"/>
</dbReference>
<comment type="caution">
    <text evidence="3">The sequence shown here is derived from an EMBL/GenBank/DDBJ whole genome shotgun (WGS) entry which is preliminary data.</text>
</comment>
<dbReference type="Pfam" id="PF05226">
    <property type="entry name" value="CHASE2"/>
    <property type="match status" value="1"/>
</dbReference>
<proteinExistence type="predicted"/>
<sequence>MSLCAALIGIAVSKIDLGGFKSAEDAHAAGAAQTRGLLRHGDLRRGETSVDAQGLVRVVTVDDAAVQALSGAGWNGWPPGYDNLAIMIEDVATRTEGAPPRALFLDLIITGENLRPEDGDAFEDLVSTIGGLSRAVEPDGGGWSTVQACHSGPLMVLACTTAWGGMPILMARGPADTATPFDRVALATPIETHAKAYDLRSPDTGELHPATALYLAHCLALAARGEPGCALPAVDDAWARARSLRAGGVVAASSDAARDLAAFWTPMEVVWSDRIHPEQRRLWSQTSTGRVPDCRSDRSGPIHAAGRIVGVGASPGRGREACLAHLTLGYDRLVAGYGLDSASDYPLLLEDKLVLIGAVFDNGNDWIPSPLHGAVPGVHLHAMALDNLLTAGPAYLKKDPRALFVRGDLHTLVVTFVGVFAACLMALVRAGAVEAGRRWPRRPGLNAAWIAATLVIVAGAAFAAHALGGAYWGDRAINPFPVLSVVGGSLVICVAPSFERAASRLPGRRLVSRLLAFVDLSKLVRN</sequence>
<feature type="domain" description="CHASE2" evidence="2">
    <location>
        <begin position="38"/>
        <end position="426"/>
    </location>
</feature>
<name>A0ABV6R5F8_9CAUL</name>
<gene>
    <name evidence="3" type="ORF">ACFFGE_13350</name>
</gene>
<dbReference type="InterPro" id="IPR007890">
    <property type="entry name" value="CHASE2"/>
</dbReference>
<accession>A0ABV6R5F8</accession>
<keyword evidence="4" id="KW-1185">Reference proteome</keyword>
<keyword evidence="1" id="KW-1133">Transmembrane helix</keyword>
<evidence type="ECO:0000313" key="4">
    <source>
        <dbReference type="Proteomes" id="UP001589906"/>
    </source>
</evidence>
<feature type="transmembrane region" description="Helical" evidence="1">
    <location>
        <begin position="479"/>
        <end position="498"/>
    </location>
</feature>
<evidence type="ECO:0000259" key="2">
    <source>
        <dbReference type="SMART" id="SM01080"/>
    </source>
</evidence>
<feature type="transmembrane region" description="Helical" evidence="1">
    <location>
        <begin position="449"/>
        <end position="473"/>
    </location>
</feature>
<evidence type="ECO:0000256" key="1">
    <source>
        <dbReference type="SAM" id="Phobius"/>
    </source>
</evidence>
<reference evidence="3 4" key="1">
    <citation type="submission" date="2024-09" db="EMBL/GenBank/DDBJ databases">
        <authorList>
            <person name="Sun Q."/>
            <person name="Mori K."/>
        </authorList>
    </citation>
    <scope>NUCLEOTIDE SEQUENCE [LARGE SCALE GENOMIC DNA]</scope>
    <source>
        <strain evidence="3 4">NCAIM B.02621</strain>
    </source>
</reference>
<evidence type="ECO:0000313" key="3">
    <source>
        <dbReference type="EMBL" id="MFC0634861.1"/>
    </source>
</evidence>
<keyword evidence="1" id="KW-0812">Transmembrane</keyword>
<feature type="transmembrane region" description="Helical" evidence="1">
    <location>
        <begin position="409"/>
        <end position="428"/>
    </location>
</feature>
<organism evidence="3 4">
    <name type="scientific">Brevundimonas balnearis</name>
    <dbReference type="NCBI Taxonomy" id="1572858"/>
    <lineage>
        <taxon>Bacteria</taxon>
        <taxon>Pseudomonadati</taxon>
        <taxon>Pseudomonadota</taxon>
        <taxon>Alphaproteobacteria</taxon>
        <taxon>Caulobacterales</taxon>
        <taxon>Caulobacteraceae</taxon>
        <taxon>Brevundimonas</taxon>
    </lineage>
</organism>
<dbReference type="SMART" id="SM01080">
    <property type="entry name" value="CHASE2"/>
    <property type="match status" value="1"/>
</dbReference>
<protein>
    <submittedName>
        <fullName evidence="3">CHASE2 domain-containing protein</fullName>
    </submittedName>
</protein>
<keyword evidence="1" id="KW-0472">Membrane</keyword>
<dbReference type="RefSeq" id="WP_376836941.1">
    <property type="nucleotide sequence ID" value="NZ_JBHLSW010000015.1"/>
</dbReference>